<name>A0AAW0ZZD9_9HYME</name>
<dbReference type="EMBL" id="JAWNGG020000085">
    <property type="protein sequence ID" value="KAK9303030.1"/>
    <property type="molecule type" value="Genomic_DNA"/>
</dbReference>
<feature type="domain" description="RAP" evidence="1">
    <location>
        <begin position="460"/>
        <end position="518"/>
    </location>
</feature>
<sequence length="527" mass="60934">MQFNTTVYTVVTKFTPRFLWRLNASLTTNATAVAPKSKIAVKVEDQIKNIATNTIINDNQYTIFNELKAKLCNDLKLQPVINTKIKKTQNLHEILEIMKTSYMSENDIVQALKTITTWVNANNKSNLSIKSNEISAQSQITLTEVDKTKSEDSEDDDTDKYRDLSTSAMIVEVYKLAEVGKRDVKLLNYFFQNIIEYHERLSVGASSNLLYSMSTLCYSDERLLKKICTDLFKNQNYVKAARIVSIVKSLAFVRYKNNIFLDQICDDIINFKNKYSIEQIASILQSFASLGYNSESVNKIIQKYIPYHTLDKFNWQTRLNLTWSFAIFKIMENIHAEYVLNEKSVSKINLLDKSKKLSFKLKLLNINGYVQYALTNYSGPLLNNETISNDVPKLSKQKMTYINALEVTLKNMLPSTSCFNMNVNTNMGFLLDAEIRMDNKFNFVNVNSKNSDKNEDFIKIGIIVVDYYDMCLGNSDYKGIIKLYSHLLKCKNYKVLIIPYQHFGLEDKIERRISYIRSRLLNLVKRK</sequence>
<comment type="caution">
    <text evidence="2">The sequence shown here is derived from an EMBL/GenBank/DDBJ whole genome shotgun (WGS) entry which is preliminary data.</text>
</comment>
<protein>
    <recommendedName>
        <fullName evidence="1">RAP domain-containing protein</fullName>
    </recommendedName>
</protein>
<dbReference type="Pfam" id="PF26188">
    <property type="entry name" value="RESC6"/>
    <property type="match status" value="1"/>
</dbReference>
<gene>
    <name evidence="2" type="ORF">QLX08_005188</name>
</gene>
<dbReference type="InterPro" id="IPR013579">
    <property type="entry name" value="FAST_2"/>
</dbReference>
<evidence type="ECO:0000259" key="1">
    <source>
        <dbReference type="PROSITE" id="PS51286"/>
    </source>
</evidence>
<evidence type="ECO:0000313" key="2">
    <source>
        <dbReference type="EMBL" id="KAK9303030.1"/>
    </source>
</evidence>
<dbReference type="Pfam" id="PF08368">
    <property type="entry name" value="FAST_2"/>
    <property type="match status" value="1"/>
</dbReference>
<dbReference type="Proteomes" id="UP001432146">
    <property type="component" value="Unassembled WGS sequence"/>
</dbReference>
<reference evidence="2 3" key="1">
    <citation type="submission" date="2024-05" db="EMBL/GenBank/DDBJ databases">
        <title>The nuclear and mitochondrial genome assemblies of Tetragonisca angustula (Apidae: Meliponini), a tiny yet remarkable pollinator in the Neotropics.</title>
        <authorList>
            <person name="Ferrari R."/>
            <person name="Ricardo P.C."/>
            <person name="Dias F.C."/>
            <person name="Araujo N.S."/>
            <person name="Soares D.O."/>
            <person name="Zhou Q.-S."/>
            <person name="Zhu C.-D."/>
            <person name="Coutinho L."/>
            <person name="Airas M.C."/>
            <person name="Batista T.M."/>
        </authorList>
    </citation>
    <scope>NUCLEOTIDE SEQUENCE [LARGE SCALE GENOMIC DNA]</scope>
    <source>
        <strain evidence="2">ASF017062</strain>
        <tissue evidence="2">Abdomen</tissue>
    </source>
</reference>
<accession>A0AAW0ZZD9</accession>
<keyword evidence="3" id="KW-1185">Reference proteome</keyword>
<proteinExistence type="predicted"/>
<evidence type="ECO:0000313" key="3">
    <source>
        <dbReference type="Proteomes" id="UP001432146"/>
    </source>
</evidence>
<dbReference type="AlphaFoldDB" id="A0AAW0ZZD9"/>
<dbReference type="InterPro" id="IPR058917">
    <property type="entry name" value="RESC6_dom"/>
</dbReference>
<dbReference type="InterPro" id="IPR013584">
    <property type="entry name" value="RAP"/>
</dbReference>
<dbReference type="SMART" id="SM00952">
    <property type="entry name" value="RAP"/>
    <property type="match status" value="1"/>
</dbReference>
<dbReference type="PROSITE" id="PS51286">
    <property type="entry name" value="RAP"/>
    <property type="match status" value="1"/>
</dbReference>
<organism evidence="2 3">
    <name type="scientific">Tetragonisca angustula</name>
    <dbReference type="NCBI Taxonomy" id="166442"/>
    <lineage>
        <taxon>Eukaryota</taxon>
        <taxon>Metazoa</taxon>
        <taxon>Ecdysozoa</taxon>
        <taxon>Arthropoda</taxon>
        <taxon>Hexapoda</taxon>
        <taxon>Insecta</taxon>
        <taxon>Pterygota</taxon>
        <taxon>Neoptera</taxon>
        <taxon>Endopterygota</taxon>
        <taxon>Hymenoptera</taxon>
        <taxon>Apocrita</taxon>
        <taxon>Aculeata</taxon>
        <taxon>Apoidea</taxon>
        <taxon>Anthophila</taxon>
        <taxon>Apidae</taxon>
        <taxon>Tetragonisca</taxon>
    </lineage>
</organism>